<name>A0A0H4PHL7_9BACT</name>
<evidence type="ECO:0000313" key="1">
    <source>
        <dbReference type="EMBL" id="AKP52363.1"/>
    </source>
</evidence>
<reference evidence="1 2" key="1">
    <citation type="submission" date="2015-07" db="EMBL/GenBank/DDBJ databases">
        <authorList>
            <person name="Kim K.M."/>
        </authorList>
    </citation>
    <scope>NUCLEOTIDE SEQUENCE [LARGE SCALE GENOMIC DNA]</scope>
    <source>
        <strain evidence="1 2">KCTC 12363</strain>
    </source>
</reference>
<sequence length="56" mass="5975">MVEKSYDAIVVGSGPNGLVTAIALFHFGVFIMTSDHPLLLSGYGVTGCVGFMRKNR</sequence>
<dbReference type="STRING" id="320787.CA2015_2958"/>
<organism evidence="1 2">
    <name type="scientific">Cyclobacterium amurskyense</name>
    <dbReference type="NCBI Taxonomy" id="320787"/>
    <lineage>
        <taxon>Bacteria</taxon>
        <taxon>Pseudomonadati</taxon>
        <taxon>Bacteroidota</taxon>
        <taxon>Cytophagia</taxon>
        <taxon>Cytophagales</taxon>
        <taxon>Cyclobacteriaceae</taxon>
        <taxon>Cyclobacterium</taxon>
    </lineage>
</organism>
<dbReference type="KEGG" id="camu:CA2015_2958"/>
<evidence type="ECO:0000313" key="2">
    <source>
        <dbReference type="Proteomes" id="UP000036520"/>
    </source>
</evidence>
<dbReference type="InterPro" id="IPR036188">
    <property type="entry name" value="FAD/NAD-bd_sf"/>
</dbReference>
<accession>A0A0H4PHL7</accession>
<dbReference type="Proteomes" id="UP000036520">
    <property type="component" value="Chromosome"/>
</dbReference>
<dbReference type="AlphaFoldDB" id="A0A0H4PHL7"/>
<protein>
    <submittedName>
        <fullName evidence="1">Uncharacterized protein</fullName>
    </submittedName>
</protein>
<dbReference type="EMBL" id="CP012040">
    <property type="protein sequence ID" value="AKP52363.1"/>
    <property type="molecule type" value="Genomic_DNA"/>
</dbReference>
<gene>
    <name evidence="1" type="ORF">CA2015_2958</name>
</gene>
<dbReference type="SUPFAM" id="SSF51905">
    <property type="entry name" value="FAD/NAD(P)-binding domain"/>
    <property type="match status" value="1"/>
</dbReference>
<keyword evidence="2" id="KW-1185">Reference proteome</keyword>
<proteinExistence type="predicted"/>